<evidence type="ECO:0008006" key="4">
    <source>
        <dbReference type="Google" id="ProtNLM"/>
    </source>
</evidence>
<sequence length="270" mass="30342">MNGKDLLTAMSYLEEESVAELFTWERNAKRKPPRSLKGIGVLAACICIAVIGVFLHGKGSVVSPETEMMHVQLSAIALNEIDGLGGDRKIHLPNHCIEEVWDREAVAAYFGRNLQPAYIPEGLKESPNNDKKTVFMLGEKPYLDEVSLDFYHGFYADGMPMWTEDAAAEKGFTLTAWRRGLTRDYLWISEDDRLEVSIIGDTEVTFGYRAMEYGPYDEKTHAPAGTYDLYVATFTMEGVHYEIVSHQLPLSELVKVVTSFICETDQVVVE</sequence>
<dbReference type="Proteomes" id="UP000446866">
    <property type="component" value="Unassembled WGS sequence"/>
</dbReference>
<evidence type="ECO:0000256" key="1">
    <source>
        <dbReference type="SAM" id="Phobius"/>
    </source>
</evidence>
<dbReference type="EMBL" id="QXWK01000014">
    <property type="protein sequence ID" value="NBH61643.1"/>
    <property type="molecule type" value="Genomic_DNA"/>
</dbReference>
<evidence type="ECO:0000313" key="2">
    <source>
        <dbReference type="EMBL" id="NBH61643.1"/>
    </source>
</evidence>
<proteinExistence type="predicted"/>
<comment type="caution">
    <text evidence="2">The sequence shown here is derived from an EMBL/GenBank/DDBJ whole genome shotgun (WGS) entry which is preliminary data.</text>
</comment>
<organism evidence="2 3">
    <name type="scientific">Anaerotruncus colihominis</name>
    <dbReference type="NCBI Taxonomy" id="169435"/>
    <lineage>
        <taxon>Bacteria</taxon>
        <taxon>Bacillati</taxon>
        <taxon>Bacillota</taxon>
        <taxon>Clostridia</taxon>
        <taxon>Eubacteriales</taxon>
        <taxon>Oscillospiraceae</taxon>
        <taxon>Anaerotruncus</taxon>
    </lineage>
</organism>
<keyword evidence="3" id="KW-1185">Reference proteome</keyword>
<keyword evidence="1" id="KW-1133">Transmembrane helix</keyword>
<accession>A0A845QLM7</accession>
<dbReference type="AlphaFoldDB" id="A0A845QLM7"/>
<evidence type="ECO:0000313" key="3">
    <source>
        <dbReference type="Proteomes" id="UP000446866"/>
    </source>
</evidence>
<gene>
    <name evidence="2" type="ORF">D0435_08265</name>
</gene>
<feature type="transmembrane region" description="Helical" evidence="1">
    <location>
        <begin position="36"/>
        <end position="55"/>
    </location>
</feature>
<keyword evidence="1" id="KW-0472">Membrane</keyword>
<keyword evidence="1" id="KW-0812">Transmembrane</keyword>
<reference evidence="2 3" key="1">
    <citation type="submission" date="2018-08" db="EMBL/GenBank/DDBJ databases">
        <title>Murine metabolic-syndrome-specific gut microbial biobank.</title>
        <authorList>
            <person name="Liu C."/>
        </authorList>
    </citation>
    <scope>NUCLEOTIDE SEQUENCE [LARGE SCALE GENOMIC DNA]</scope>
    <source>
        <strain evidence="2 3">28</strain>
    </source>
</reference>
<protein>
    <recommendedName>
        <fullName evidence="4">DUF4367 domain-containing protein</fullName>
    </recommendedName>
</protein>
<dbReference type="RefSeq" id="WP_160201929.1">
    <property type="nucleotide sequence ID" value="NZ_QXWK01000014.1"/>
</dbReference>
<name>A0A845QLM7_9FIRM</name>